<evidence type="ECO:0000313" key="3">
    <source>
        <dbReference type="Proteomes" id="UP000249254"/>
    </source>
</evidence>
<reference evidence="3" key="1">
    <citation type="submission" date="2018-05" db="EMBL/GenBank/DDBJ databases">
        <authorList>
            <person name="Li X."/>
        </authorList>
    </citation>
    <scope>NUCLEOTIDE SEQUENCE [LARGE SCALE GENOMIC DNA]</scope>
    <source>
        <strain evidence="3">LX32</strain>
    </source>
</reference>
<keyword evidence="1" id="KW-0812">Transmembrane</keyword>
<dbReference type="OrthoDB" id="9154118at2"/>
<gene>
    <name evidence="2" type="ORF">DJ017_05995</name>
</gene>
<keyword evidence="1" id="KW-1133">Transmembrane helix</keyword>
<name>A0A328AGV0_9CAUL</name>
<feature type="transmembrane region" description="Helical" evidence="1">
    <location>
        <begin position="21"/>
        <end position="45"/>
    </location>
</feature>
<dbReference type="RefSeq" id="WP_111527854.1">
    <property type="nucleotide sequence ID" value="NZ_JBHRSG010000002.1"/>
</dbReference>
<proteinExistence type="predicted"/>
<evidence type="ECO:0000313" key="2">
    <source>
        <dbReference type="EMBL" id="RAK54103.1"/>
    </source>
</evidence>
<evidence type="ECO:0000256" key="1">
    <source>
        <dbReference type="SAM" id="Phobius"/>
    </source>
</evidence>
<accession>A0A328AGV0</accession>
<feature type="transmembrane region" description="Helical" evidence="1">
    <location>
        <begin position="65"/>
        <end position="91"/>
    </location>
</feature>
<sequence>MSTTLDQSRQTGAAHRGGVAIVPLGLSLSIFLAVTFLLCALGGFLPGLENLHFLGALYPSLDWTSPALIVAGAAWAFACGWYVAVFCGLLYNTFAGQRG</sequence>
<dbReference type="AlphaFoldDB" id="A0A328AGV0"/>
<comment type="caution">
    <text evidence="2">The sequence shown here is derived from an EMBL/GenBank/DDBJ whole genome shotgun (WGS) entry which is preliminary data.</text>
</comment>
<organism evidence="2 3">
    <name type="scientific">Phenylobacterium soli</name>
    <dbReference type="NCBI Taxonomy" id="2170551"/>
    <lineage>
        <taxon>Bacteria</taxon>
        <taxon>Pseudomonadati</taxon>
        <taxon>Pseudomonadota</taxon>
        <taxon>Alphaproteobacteria</taxon>
        <taxon>Caulobacterales</taxon>
        <taxon>Caulobacteraceae</taxon>
        <taxon>Phenylobacterium</taxon>
    </lineage>
</organism>
<keyword evidence="3" id="KW-1185">Reference proteome</keyword>
<protein>
    <submittedName>
        <fullName evidence="2">Uncharacterized protein</fullName>
    </submittedName>
</protein>
<keyword evidence="1" id="KW-0472">Membrane</keyword>
<dbReference type="Proteomes" id="UP000249254">
    <property type="component" value="Unassembled WGS sequence"/>
</dbReference>
<dbReference type="EMBL" id="QFYQ01000001">
    <property type="protein sequence ID" value="RAK54103.1"/>
    <property type="molecule type" value="Genomic_DNA"/>
</dbReference>